<dbReference type="Proteomes" id="UP000803884">
    <property type="component" value="Unassembled WGS sequence"/>
</dbReference>
<dbReference type="SUPFAM" id="SSF48371">
    <property type="entry name" value="ARM repeat"/>
    <property type="match status" value="1"/>
</dbReference>
<evidence type="ECO:0000256" key="4">
    <source>
        <dbReference type="ARBA" id="ARBA00023242"/>
    </source>
</evidence>
<dbReference type="InterPro" id="IPR058669">
    <property type="entry name" value="TPR_IPO7/11-like"/>
</dbReference>
<reference evidence="6 7" key="1">
    <citation type="journal article" date="2020" name="Microbiol. Resour. Announc.">
        <title>Draft Genome Sequence of a Cladosporium Species Isolated from the Mesophotic Ascidian Didemnum maculosum.</title>
        <authorList>
            <person name="Gioti A."/>
            <person name="Siaperas R."/>
            <person name="Nikolaivits E."/>
            <person name="Le Goff G."/>
            <person name="Ouazzani J."/>
            <person name="Kotoulas G."/>
            <person name="Topakas E."/>
        </authorList>
    </citation>
    <scope>NUCLEOTIDE SEQUENCE [LARGE SCALE GENOMIC DNA]</scope>
    <source>
        <strain evidence="6 7">TM138-S3</strain>
    </source>
</reference>
<dbReference type="InterPro" id="IPR001494">
    <property type="entry name" value="Importin-beta_N"/>
</dbReference>
<protein>
    <recommendedName>
        <fullName evidence="5">Importin N-terminal domain-containing protein</fullName>
    </recommendedName>
</protein>
<comment type="subcellular location">
    <subcellularLocation>
        <location evidence="1">Nucleus</location>
    </subcellularLocation>
</comment>
<dbReference type="Gene3D" id="1.25.10.10">
    <property type="entry name" value="Leucine-rich Repeat Variant"/>
    <property type="match status" value="1"/>
</dbReference>
<feature type="domain" description="Importin N-terminal" evidence="5">
    <location>
        <begin position="38"/>
        <end position="110"/>
    </location>
</feature>
<evidence type="ECO:0000256" key="2">
    <source>
        <dbReference type="ARBA" id="ARBA00007991"/>
    </source>
</evidence>
<dbReference type="AlphaFoldDB" id="A0AB34L5I5"/>
<dbReference type="RefSeq" id="XP_069234262.1">
    <property type="nucleotide sequence ID" value="XM_069368770.1"/>
</dbReference>
<dbReference type="SMART" id="SM00913">
    <property type="entry name" value="IBN_N"/>
    <property type="match status" value="1"/>
</dbReference>
<keyword evidence="3" id="KW-0813">Transport</keyword>
<dbReference type="EMBL" id="JAAQHG020000001">
    <property type="protein sequence ID" value="KAL1591157.1"/>
    <property type="molecule type" value="Genomic_DNA"/>
</dbReference>
<comment type="similarity">
    <text evidence="2">Belongs to the importin beta family.</text>
</comment>
<gene>
    <name evidence="6" type="ORF">WHR41_00164</name>
</gene>
<accession>A0AB34L5I5</accession>
<dbReference type="PROSITE" id="PS50166">
    <property type="entry name" value="IMPORTIN_B_NT"/>
    <property type="match status" value="1"/>
</dbReference>
<dbReference type="FunFam" id="1.25.10.10:FF:000362">
    <property type="entry name" value="Importin 11, putative"/>
    <property type="match status" value="1"/>
</dbReference>
<keyword evidence="4" id="KW-0539">Nucleus</keyword>
<evidence type="ECO:0000313" key="6">
    <source>
        <dbReference type="EMBL" id="KAL1591157.1"/>
    </source>
</evidence>
<dbReference type="GO" id="GO:0005829">
    <property type="term" value="C:cytosol"/>
    <property type="evidence" value="ECO:0007669"/>
    <property type="project" value="TreeGrafter"/>
</dbReference>
<dbReference type="GO" id="GO:0031267">
    <property type="term" value="F:small GTPase binding"/>
    <property type="evidence" value="ECO:0007669"/>
    <property type="project" value="InterPro"/>
</dbReference>
<dbReference type="Pfam" id="PF25758">
    <property type="entry name" value="TPR_IPO11"/>
    <property type="match status" value="1"/>
</dbReference>
<name>A0AB34L5I5_9PEZI</name>
<dbReference type="PANTHER" id="PTHR10997:SF7">
    <property type="entry name" value="IMPORTIN-11"/>
    <property type="match status" value="1"/>
</dbReference>
<evidence type="ECO:0000259" key="5">
    <source>
        <dbReference type="PROSITE" id="PS50166"/>
    </source>
</evidence>
<evidence type="ECO:0000256" key="1">
    <source>
        <dbReference type="ARBA" id="ARBA00004123"/>
    </source>
</evidence>
<dbReference type="Pfam" id="PF03810">
    <property type="entry name" value="IBN_N"/>
    <property type="match status" value="1"/>
</dbReference>
<evidence type="ECO:0000313" key="7">
    <source>
        <dbReference type="Proteomes" id="UP000803884"/>
    </source>
</evidence>
<dbReference type="GO" id="GO:0006606">
    <property type="term" value="P:protein import into nucleus"/>
    <property type="evidence" value="ECO:0007669"/>
    <property type="project" value="TreeGrafter"/>
</dbReference>
<dbReference type="PANTHER" id="PTHR10997">
    <property type="entry name" value="IMPORTIN-7, 8, 11"/>
    <property type="match status" value="1"/>
</dbReference>
<dbReference type="GeneID" id="96001608"/>
<keyword evidence="7" id="KW-1185">Reference proteome</keyword>
<dbReference type="InterPro" id="IPR011989">
    <property type="entry name" value="ARM-like"/>
</dbReference>
<organism evidence="6 7">
    <name type="scientific">Cladosporium halotolerans</name>
    <dbReference type="NCBI Taxonomy" id="1052096"/>
    <lineage>
        <taxon>Eukaryota</taxon>
        <taxon>Fungi</taxon>
        <taxon>Dikarya</taxon>
        <taxon>Ascomycota</taxon>
        <taxon>Pezizomycotina</taxon>
        <taxon>Dothideomycetes</taxon>
        <taxon>Dothideomycetidae</taxon>
        <taxon>Cladosporiales</taxon>
        <taxon>Cladosporiaceae</taxon>
        <taxon>Cladosporium</taxon>
    </lineage>
</organism>
<evidence type="ECO:0000256" key="3">
    <source>
        <dbReference type="ARBA" id="ARBA00022448"/>
    </source>
</evidence>
<sequence>MASFAIEVPGEANPLTENLLIHSLTAATSSDPQQIQSATKQLQSWEKSQRFYVHLQSAYLDRRLPLEIRYLAIIQLKNGIDKYWRKTATNAVSKEDKEIIRSRLVEGVLSEGNNRLALQNALVYSKIARFEFPQEWPDAITSILGTVRNRNDHAREGNALLVLLQLTKELSTGRLQRTRQHLQSVTPEMIHAIGERYANHVDSWRASVDQQPGDPAVEAAMKDSLLCIKTLRRLLITGYEHPNRDNDVVAFWKLSIQNLGAFMQLRSNSQLTDTTRTLLEKHMLQLAKLHHELSRDHPAAFALLPDSMELVHSYWSVTKEFGEGFGSKEAVTSAVANASVGTDGDLNDQTVMEKLVLRGMLILRACVKMVHNPTQTFKYKQPQDKEERNQATELLKQHLLQENFIRDIMETVVTRYFVFRASDLREWEEEPEEWEKREDGDSEDWEFSVRSCSEKLFLDLAINYKTILVQPLLQVFYSVATQDNEDVLFKDSVYTAIGLSAPVVFEHLDFDAFIRDVLVQEVQKQKPGFNILRRRASILLGQWISVKVGDQSRPLVYQIFQHLLTKDGQPLNDQVVRVTAGRQLKNIADDWEFKAEHFLPYAETILGSMMQLIDEVELTETKMALLNTISVIVERLEHNISPFAERIIGLLPPLWEQSGDEHLMKQAILTILARLVNAMKADSLTFHSLVLPIIKGAIEPDSETQVYLLEDALDLWANIIAQTPSSSASPELLSLAPHLLSIFELGSENLRKALEIAESYLLLAPAHMLSPPLRTSLFTSLTSLLGSLRPDANGLVCNLVEAAVRAAEHLGAEPAIQETTADLVATGFLPALLAGLHGSWKAHCTTGPRALDPPVDGIVETDYLSILARLAVASPPTFCHALSAAAPGSADLHATLTWLLEEWTSHADNIGSPARRKLAALALARLLSTAHPAVLAQLQALMTLWTDVVVELREEAADLGAEPANRLSDSLVYAAGAPEEGAGPEAPEEGRRRELANADVVHRVGLPEWVKFYLGEAVGGVRDFREEWLGRVDGDVVRAFGALGIM</sequence>
<proteinExistence type="inferred from homology"/>
<comment type="caution">
    <text evidence="6">The sequence shown here is derived from an EMBL/GenBank/DDBJ whole genome shotgun (WGS) entry which is preliminary data.</text>
</comment>
<dbReference type="InterPro" id="IPR016024">
    <property type="entry name" value="ARM-type_fold"/>
</dbReference>
<dbReference type="GO" id="GO:0005635">
    <property type="term" value="C:nuclear envelope"/>
    <property type="evidence" value="ECO:0007669"/>
    <property type="project" value="TreeGrafter"/>
</dbReference>